<dbReference type="OrthoDB" id="3284019at2"/>
<organism evidence="1 2">
    <name type="scientific">Actinacidiphila oryziradicis</name>
    <dbReference type="NCBI Taxonomy" id="2571141"/>
    <lineage>
        <taxon>Bacteria</taxon>
        <taxon>Bacillati</taxon>
        <taxon>Actinomycetota</taxon>
        <taxon>Actinomycetes</taxon>
        <taxon>Kitasatosporales</taxon>
        <taxon>Streptomycetaceae</taxon>
        <taxon>Actinacidiphila</taxon>
    </lineage>
</organism>
<keyword evidence="2" id="KW-1185">Reference proteome</keyword>
<comment type="caution">
    <text evidence="1">The sequence shown here is derived from an EMBL/GenBank/DDBJ whole genome shotgun (WGS) entry which is preliminary data.</text>
</comment>
<evidence type="ECO:0000313" key="1">
    <source>
        <dbReference type="EMBL" id="TKA03066.1"/>
    </source>
</evidence>
<gene>
    <name evidence="1" type="ORF">FCI23_37615</name>
</gene>
<dbReference type="EMBL" id="SUMC01000058">
    <property type="protein sequence ID" value="TKA03066.1"/>
    <property type="molecule type" value="Genomic_DNA"/>
</dbReference>
<proteinExistence type="predicted"/>
<dbReference type="AlphaFoldDB" id="A0A4U0S2H5"/>
<protein>
    <submittedName>
        <fullName evidence="1">DUF4034 domain-containing protein</fullName>
    </submittedName>
</protein>
<accession>A0A4U0S2H5</accession>
<dbReference type="RefSeq" id="WP_136728660.1">
    <property type="nucleotide sequence ID" value="NZ_SUMC01000058.1"/>
</dbReference>
<reference evidence="1 2" key="1">
    <citation type="submission" date="2019-04" db="EMBL/GenBank/DDBJ databases">
        <title>Streptomyces oryziradicis sp. nov., a novel actinomycete isolated from rhizosphere soil of rice (Oryza sativa L.).</title>
        <authorList>
            <person name="Li C."/>
        </authorList>
    </citation>
    <scope>NUCLEOTIDE SEQUENCE [LARGE SCALE GENOMIC DNA]</scope>
    <source>
        <strain evidence="1 2">NEAU-C40</strain>
    </source>
</reference>
<dbReference type="Proteomes" id="UP000305778">
    <property type="component" value="Unassembled WGS sequence"/>
</dbReference>
<evidence type="ECO:0000313" key="2">
    <source>
        <dbReference type="Proteomes" id="UP000305778"/>
    </source>
</evidence>
<name>A0A4U0S2H5_9ACTN</name>
<sequence length="373" mass="40823">MDLLTSIGGGTGLILVTAASAYRKARLARRPAPAPPRTGGRTINPADYGLVPRTGLIVQGNEITPEVAAALEAARVGDWRPAAGYLGRRGTDWDLAWTRLGPFHDLVLEDDRWLQAWRQEQPDNADAALLHADGLVGVAWQIRSSKLAPEVSREQFEGFHRVLREAEQAAYEAIQLAPTHDPNPYVVLIAAAMGLNWPNDRFRALWSEIASRAPQHWRAHDRALQYWCQKWHGSHELMHGFIDNAIATAPAGSLLPMLKLEAFREQFTRDDEPMTAWQRPEVTAALDTALADLAAADPAHPRLMAARGWLAYGLTRNGRGAEATEQYRALGNMVTWPWSGFNDPVGSFVGMRADAVLAMLEAQAAGAGSHAAS</sequence>